<evidence type="ECO:0000256" key="5">
    <source>
        <dbReference type="SAM" id="Coils"/>
    </source>
</evidence>
<comment type="subcellular location">
    <subcellularLocation>
        <location evidence="1">Cytoplasm</location>
        <location evidence="1">Cytoskeleton</location>
        <location evidence="1">Flagellum axoneme</location>
    </subcellularLocation>
</comment>
<dbReference type="STRING" id="597456.A0A0L7RJ79"/>
<dbReference type="PANTHER" id="PTHR21625:SF0">
    <property type="entry name" value="DYNEIN REGULATORY COMPLEX SUBUNIT 2"/>
    <property type="match status" value="1"/>
</dbReference>
<proteinExistence type="predicted"/>
<evidence type="ECO:0000313" key="6">
    <source>
        <dbReference type="EMBL" id="KOC70801.1"/>
    </source>
</evidence>
<dbReference type="InterPro" id="IPR039750">
    <property type="entry name" value="DRC1/DRC2"/>
</dbReference>
<gene>
    <name evidence="6" type="ORF">WH47_06841</name>
</gene>
<keyword evidence="2" id="KW-0282">Flagellum</keyword>
<evidence type="ECO:0000256" key="3">
    <source>
        <dbReference type="ARBA" id="ARBA00023069"/>
    </source>
</evidence>
<keyword evidence="4" id="KW-0966">Cell projection</keyword>
<dbReference type="GO" id="GO:0060285">
    <property type="term" value="P:cilium-dependent cell motility"/>
    <property type="evidence" value="ECO:0007669"/>
    <property type="project" value="TreeGrafter"/>
</dbReference>
<sequence>MAPKRKRKPQRDKTNRDLNRETLFREINRSGFGTERYLPFSREMVARVKMPDIERKVEMAWQTLEHAIDLKDYRISLLLDSLQEAQEQRRSANNAHVEIIDRTLLAHQARLQRIDTLFYGNLETTLAHKVRRLKDINDCQNEEEIALRKINLLVNYRGVNASSVARSTAISKIDAFMEDGKNETRIITTQLQNKLENLWNHLRNIFSDYLQRTQDRRKAYETIKKKDEVDLQTITRQYLRTATLLEETAKFRETIHSYRIESAIRIREITQQANSFHNIYRETNQRFASGCKIDKHRITSMSKEYSRTVENLKGWTMKAQRILALVKISRKYETQDEKILPTIDCHPALQLPTTEIDVPLLEMVTT</sequence>
<dbReference type="AlphaFoldDB" id="A0A0L7RJ79"/>
<dbReference type="GO" id="GO:0070286">
    <property type="term" value="P:axonemal dynein complex assembly"/>
    <property type="evidence" value="ECO:0007669"/>
    <property type="project" value="InterPro"/>
</dbReference>
<feature type="coiled-coil region" evidence="5">
    <location>
        <begin position="75"/>
        <end position="102"/>
    </location>
</feature>
<dbReference type="GO" id="GO:0003352">
    <property type="term" value="P:regulation of cilium movement"/>
    <property type="evidence" value="ECO:0007669"/>
    <property type="project" value="TreeGrafter"/>
</dbReference>
<evidence type="ECO:0000256" key="2">
    <source>
        <dbReference type="ARBA" id="ARBA00022846"/>
    </source>
</evidence>
<keyword evidence="7" id="KW-1185">Reference proteome</keyword>
<dbReference type="EMBL" id="KQ414583">
    <property type="protein sequence ID" value="KOC70801.1"/>
    <property type="molecule type" value="Genomic_DNA"/>
</dbReference>
<protein>
    <submittedName>
        <fullName evidence="6">Coiled-coil domain-containing protein 65</fullName>
    </submittedName>
</protein>
<evidence type="ECO:0000313" key="7">
    <source>
        <dbReference type="Proteomes" id="UP000053825"/>
    </source>
</evidence>
<name>A0A0L7RJ79_9HYME</name>
<dbReference type="PANTHER" id="PTHR21625">
    <property type="entry name" value="NYD-SP28 PROTEIN"/>
    <property type="match status" value="1"/>
</dbReference>
<keyword evidence="3" id="KW-0969">Cilium</keyword>
<keyword evidence="5" id="KW-0175">Coiled coil</keyword>
<evidence type="ECO:0000256" key="4">
    <source>
        <dbReference type="ARBA" id="ARBA00023273"/>
    </source>
</evidence>
<reference evidence="6 7" key="1">
    <citation type="submission" date="2015-07" db="EMBL/GenBank/DDBJ databases">
        <title>The genome of Habropoda laboriosa.</title>
        <authorList>
            <person name="Pan H."/>
            <person name="Kapheim K."/>
        </authorList>
    </citation>
    <scope>NUCLEOTIDE SEQUENCE [LARGE SCALE GENOMIC DNA]</scope>
    <source>
        <strain evidence="6">0110345459</strain>
    </source>
</reference>
<dbReference type="OrthoDB" id="7760980at2759"/>
<dbReference type="Proteomes" id="UP000053825">
    <property type="component" value="Unassembled WGS sequence"/>
</dbReference>
<accession>A0A0L7RJ79</accession>
<dbReference type="GO" id="GO:0005858">
    <property type="term" value="C:axonemal dynein complex"/>
    <property type="evidence" value="ECO:0007669"/>
    <property type="project" value="InterPro"/>
</dbReference>
<organism evidence="6 7">
    <name type="scientific">Habropoda laboriosa</name>
    <dbReference type="NCBI Taxonomy" id="597456"/>
    <lineage>
        <taxon>Eukaryota</taxon>
        <taxon>Metazoa</taxon>
        <taxon>Ecdysozoa</taxon>
        <taxon>Arthropoda</taxon>
        <taxon>Hexapoda</taxon>
        <taxon>Insecta</taxon>
        <taxon>Pterygota</taxon>
        <taxon>Neoptera</taxon>
        <taxon>Endopterygota</taxon>
        <taxon>Hymenoptera</taxon>
        <taxon>Apocrita</taxon>
        <taxon>Aculeata</taxon>
        <taxon>Apoidea</taxon>
        <taxon>Anthophila</taxon>
        <taxon>Apidae</taxon>
        <taxon>Habropoda</taxon>
    </lineage>
</organism>
<evidence type="ECO:0000256" key="1">
    <source>
        <dbReference type="ARBA" id="ARBA00004611"/>
    </source>
</evidence>